<gene>
    <name evidence="1" type="ORF">RSSM_05930</name>
</gene>
<dbReference type="AlphaFoldDB" id="M5TU80"/>
<protein>
    <submittedName>
        <fullName evidence="1">Signal peptide protein</fullName>
    </submittedName>
</protein>
<reference evidence="1 2" key="1">
    <citation type="journal article" date="2013" name="Mar. Genomics">
        <title>Expression of sulfatases in Rhodopirellula baltica and the diversity of sulfatases in the genus Rhodopirellula.</title>
        <authorList>
            <person name="Wegner C.E."/>
            <person name="Richter-Heitmann T."/>
            <person name="Klindworth A."/>
            <person name="Klockow C."/>
            <person name="Richter M."/>
            <person name="Achstetter T."/>
            <person name="Glockner F.O."/>
            <person name="Harder J."/>
        </authorList>
    </citation>
    <scope>NUCLEOTIDE SEQUENCE [LARGE SCALE GENOMIC DNA]</scope>
    <source>
        <strain evidence="1 2">SM41</strain>
    </source>
</reference>
<dbReference type="Proteomes" id="UP000011885">
    <property type="component" value="Unassembled WGS sequence"/>
</dbReference>
<evidence type="ECO:0000313" key="2">
    <source>
        <dbReference type="Proteomes" id="UP000011885"/>
    </source>
</evidence>
<dbReference type="PATRIC" id="fig|1263870.3.peg.6287"/>
<dbReference type="EMBL" id="ANOH01000413">
    <property type="protein sequence ID" value="EMI52619.1"/>
    <property type="molecule type" value="Genomic_DNA"/>
</dbReference>
<accession>M5TU80</accession>
<name>M5TU80_9BACT</name>
<sequence length="108" mass="11931">MAVVSVASITIARSHRRLNIRRSVTQSSVQGRLIAEGLTQRQIAYQRTHPSLVVAPVDKTLSKINGFEDAQARVVALDVPQQTIEMEVSLYSGAPPIRRRGIRYAPLP</sequence>
<proteinExistence type="predicted"/>
<organism evidence="1 2">
    <name type="scientific">Rhodopirellula sallentina SM41</name>
    <dbReference type="NCBI Taxonomy" id="1263870"/>
    <lineage>
        <taxon>Bacteria</taxon>
        <taxon>Pseudomonadati</taxon>
        <taxon>Planctomycetota</taxon>
        <taxon>Planctomycetia</taxon>
        <taxon>Pirellulales</taxon>
        <taxon>Pirellulaceae</taxon>
        <taxon>Rhodopirellula</taxon>
    </lineage>
</organism>
<evidence type="ECO:0000313" key="1">
    <source>
        <dbReference type="EMBL" id="EMI52619.1"/>
    </source>
</evidence>
<keyword evidence="2" id="KW-1185">Reference proteome</keyword>
<comment type="caution">
    <text evidence="1">The sequence shown here is derived from an EMBL/GenBank/DDBJ whole genome shotgun (WGS) entry which is preliminary data.</text>
</comment>